<feature type="compositionally biased region" description="Basic and acidic residues" evidence="2">
    <location>
        <begin position="405"/>
        <end position="424"/>
    </location>
</feature>
<dbReference type="AlphaFoldDB" id="A0A9N9P7R0"/>
<reference evidence="3" key="1">
    <citation type="submission" date="2021-06" db="EMBL/GenBank/DDBJ databases">
        <authorList>
            <person name="Kallberg Y."/>
            <person name="Tangrot J."/>
            <person name="Rosling A."/>
        </authorList>
    </citation>
    <scope>NUCLEOTIDE SEQUENCE</scope>
    <source>
        <strain evidence="3">FL966</strain>
    </source>
</reference>
<evidence type="ECO:0000313" key="4">
    <source>
        <dbReference type="Proteomes" id="UP000789759"/>
    </source>
</evidence>
<dbReference type="OrthoDB" id="2343061at2759"/>
<gene>
    <name evidence="3" type="ORF">CPELLU_LOCUS18791</name>
</gene>
<sequence length="436" mass="50036">MPKMNKKTTRISAPKTFKYVEPLVEELKAIRYEGKIEDVSSKAVLEDQLCKFICAIKRRDGKDYHASSIRNCMAAIWHHLNEHSALEKPVDILNLKVFYDLNTIMNRKLKMLSLAGLGEHNGTDGLLITEVEQILAHPTMQRNYPEGLLRRVFFYNAILLALRDGKHQDLKIDNFVKRVDGGIDVNLNDHDEQAEMISLPNNKQIIDDYEFYFTKRPATAVNNFYLKPCTSNDIDFSKQWFYTRALPERTLKGYFRLICETTNIKIGDRIISNHSGRKTAVQVLKELGYSDAVVMSITRHKTQQGLALYERPKIVMQHQGLNRFFNALSNVACSLPESPKTNQETSEQAKASKKLYGDFTLASDYMSFDTDIPDEDFSTTNTDLPEPSRNALSEQRQINPEIETEGQKQMENHVNQDIEDQKQTKNEALEKFLTGN</sequence>
<evidence type="ECO:0000256" key="2">
    <source>
        <dbReference type="SAM" id="MobiDB-lite"/>
    </source>
</evidence>
<feature type="non-terminal residue" evidence="3">
    <location>
        <position position="1"/>
    </location>
</feature>
<dbReference type="EMBL" id="CAJVQA010039820">
    <property type="protein sequence ID" value="CAG8812393.1"/>
    <property type="molecule type" value="Genomic_DNA"/>
</dbReference>
<dbReference type="Gene3D" id="1.10.443.10">
    <property type="entry name" value="Intergrase catalytic core"/>
    <property type="match status" value="1"/>
</dbReference>
<dbReference type="GO" id="GO:0015074">
    <property type="term" value="P:DNA integration"/>
    <property type="evidence" value="ECO:0007669"/>
    <property type="project" value="InterPro"/>
</dbReference>
<comment type="caution">
    <text evidence="3">The sequence shown here is derived from an EMBL/GenBank/DDBJ whole genome shotgun (WGS) entry which is preliminary data.</text>
</comment>
<dbReference type="SUPFAM" id="SSF56349">
    <property type="entry name" value="DNA breaking-rejoining enzymes"/>
    <property type="match status" value="1"/>
</dbReference>
<dbReference type="GO" id="GO:0003677">
    <property type="term" value="F:DNA binding"/>
    <property type="evidence" value="ECO:0007669"/>
    <property type="project" value="InterPro"/>
</dbReference>
<evidence type="ECO:0000256" key="1">
    <source>
        <dbReference type="ARBA" id="ARBA00023172"/>
    </source>
</evidence>
<dbReference type="PANTHER" id="PTHR21446:SF12">
    <property type="entry name" value="POTASSIUM CHANNEL TETRAMERIZATION DOMAIN CONTAINING 1"/>
    <property type="match status" value="1"/>
</dbReference>
<keyword evidence="4" id="KW-1185">Reference proteome</keyword>
<accession>A0A9N9P7R0</accession>
<protein>
    <submittedName>
        <fullName evidence="3">4080_t:CDS:1</fullName>
    </submittedName>
</protein>
<organism evidence="3 4">
    <name type="scientific">Cetraspora pellucida</name>
    <dbReference type="NCBI Taxonomy" id="1433469"/>
    <lineage>
        <taxon>Eukaryota</taxon>
        <taxon>Fungi</taxon>
        <taxon>Fungi incertae sedis</taxon>
        <taxon>Mucoromycota</taxon>
        <taxon>Glomeromycotina</taxon>
        <taxon>Glomeromycetes</taxon>
        <taxon>Diversisporales</taxon>
        <taxon>Gigasporaceae</taxon>
        <taxon>Cetraspora</taxon>
    </lineage>
</organism>
<dbReference type="InterPro" id="IPR013762">
    <property type="entry name" value="Integrase-like_cat_sf"/>
</dbReference>
<dbReference type="GO" id="GO:0006310">
    <property type="term" value="P:DNA recombination"/>
    <property type="evidence" value="ECO:0007669"/>
    <property type="project" value="UniProtKB-KW"/>
</dbReference>
<dbReference type="InterPro" id="IPR011010">
    <property type="entry name" value="DNA_brk_join_enz"/>
</dbReference>
<evidence type="ECO:0000313" key="3">
    <source>
        <dbReference type="EMBL" id="CAG8812393.1"/>
    </source>
</evidence>
<dbReference type="PANTHER" id="PTHR21446">
    <property type="entry name" value="DUF3504 DOMAIN-CONTAINING PROTEIN"/>
    <property type="match status" value="1"/>
</dbReference>
<dbReference type="Proteomes" id="UP000789759">
    <property type="component" value="Unassembled WGS sequence"/>
</dbReference>
<dbReference type="InterPro" id="IPR052787">
    <property type="entry name" value="MAVS"/>
</dbReference>
<keyword evidence="1" id="KW-0233">DNA recombination</keyword>
<proteinExistence type="predicted"/>
<name>A0A9N9P7R0_9GLOM</name>
<feature type="region of interest" description="Disordered" evidence="2">
    <location>
        <begin position="372"/>
        <end position="424"/>
    </location>
</feature>